<dbReference type="OrthoDB" id="408303at2759"/>
<dbReference type="SUPFAM" id="SSF53335">
    <property type="entry name" value="S-adenosyl-L-methionine-dependent methyltransferases"/>
    <property type="match status" value="1"/>
</dbReference>
<dbReference type="EMBL" id="CAMXCT030003189">
    <property type="protein sequence ID" value="CAL4790249.1"/>
    <property type="molecule type" value="Genomic_DNA"/>
</dbReference>
<dbReference type="EMBL" id="CAMXCT020003189">
    <property type="protein sequence ID" value="CAL1156312.1"/>
    <property type="molecule type" value="Genomic_DNA"/>
</dbReference>
<sequence>MDATSPGAPGGDADAAPESLRSKLWAAVGQSKAIRTKEMQESCAFYDCVRKDARKLRPEVAARLGGPGGSKVVDVCGGHGALALLFLAHGQAQQATIIDPQRPASHATLRRLGGEAWSSFVTGPISYDQRPLQQALPEVLKGNSKRMLVVACHACQHLAREIIDHCMAHNTAFAVCPCCPKDHQGHLQAAAKSLEVDFPAAMILAVAWLMGWPGEVSFRRCPKMGVAPNHPTLDHCSIESHGDLGIPLT</sequence>
<keyword evidence="3" id="KW-1185">Reference proteome</keyword>
<organism evidence="1">
    <name type="scientific">Cladocopium goreaui</name>
    <dbReference type="NCBI Taxonomy" id="2562237"/>
    <lineage>
        <taxon>Eukaryota</taxon>
        <taxon>Sar</taxon>
        <taxon>Alveolata</taxon>
        <taxon>Dinophyceae</taxon>
        <taxon>Suessiales</taxon>
        <taxon>Symbiodiniaceae</taxon>
        <taxon>Cladocopium</taxon>
    </lineage>
</organism>
<evidence type="ECO:0000313" key="2">
    <source>
        <dbReference type="EMBL" id="CAL4790249.1"/>
    </source>
</evidence>
<name>A0A9P1GAA2_9DINO</name>
<evidence type="ECO:0000313" key="1">
    <source>
        <dbReference type="EMBL" id="CAI4002937.1"/>
    </source>
</evidence>
<dbReference type="PANTHER" id="PTHR13369:SF0">
    <property type="entry name" value="GLUTATHIONE S-TRANSFERASE C-TERMINAL DOMAIN-CONTAINING PROTEIN"/>
    <property type="match status" value="1"/>
</dbReference>
<dbReference type="Proteomes" id="UP001152797">
    <property type="component" value="Unassembled WGS sequence"/>
</dbReference>
<gene>
    <name evidence="1" type="ORF">C1SCF055_LOCUS28847</name>
</gene>
<dbReference type="PANTHER" id="PTHR13369">
    <property type="match status" value="1"/>
</dbReference>
<reference evidence="2 3" key="2">
    <citation type="submission" date="2024-05" db="EMBL/GenBank/DDBJ databases">
        <authorList>
            <person name="Chen Y."/>
            <person name="Shah S."/>
            <person name="Dougan E. K."/>
            <person name="Thang M."/>
            <person name="Chan C."/>
        </authorList>
    </citation>
    <scope>NUCLEOTIDE SEQUENCE [LARGE SCALE GENOMIC DNA]</scope>
</reference>
<proteinExistence type="predicted"/>
<comment type="caution">
    <text evidence="1">The sequence shown here is derived from an EMBL/GenBank/DDBJ whole genome shotgun (WGS) entry which is preliminary data.</text>
</comment>
<dbReference type="Gene3D" id="3.40.50.150">
    <property type="entry name" value="Vaccinia Virus protein VP39"/>
    <property type="match status" value="1"/>
</dbReference>
<reference evidence="1" key="1">
    <citation type="submission" date="2022-10" db="EMBL/GenBank/DDBJ databases">
        <authorList>
            <person name="Chen Y."/>
            <person name="Dougan E. K."/>
            <person name="Chan C."/>
            <person name="Rhodes N."/>
            <person name="Thang M."/>
        </authorList>
    </citation>
    <scope>NUCLEOTIDE SEQUENCE</scope>
</reference>
<protein>
    <submittedName>
        <fullName evidence="2">tRNA/tmRNA (Uracil-C(5))-methyltransferase</fullName>
    </submittedName>
</protein>
<dbReference type="InterPro" id="IPR029063">
    <property type="entry name" value="SAM-dependent_MTases_sf"/>
</dbReference>
<evidence type="ECO:0000313" key="3">
    <source>
        <dbReference type="Proteomes" id="UP001152797"/>
    </source>
</evidence>
<accession>A0A9P1GAA2</accession>
<dbReference type="GO" id="GO:0005737">
    <property type="term" value="C:cytoplasm"/>
    <property type="evidence" value="ECO:0007669"/>
    <property type="project" value="TreeGrafter"/>
</dbReference>
<dbReference type="EMBL" id="CAMXCT010003189">
    <property type="protein sequence ID" value="CAI4002937.1"/>
    <property type="molecule type" value="Genomic_DNA"/>
</dbReference>
<dbReference type="AlphaFoldDB" id="A0A9P1GAA2"/>